<name>A0ABS8KA28_9BURK</name>
<dbReference type="EMBL" id="JAJITC010000003">
    <property type="protein sequence ID" value="MCC8401610.1"/>
    <property type="molecule type" value="Genomic_DNA"/>
</dbReference>
<organism evidence="1 2">
    <name type="scientific">Paraburkholderia translucens</name>
    <dbReference type="NCBI Taxonomy" id="2886945"/>
    <lineage>
        <taxon>Bacteria</taxon>
        <taxon>Pseudomonadati</taxon>
        <taxon>Pseudomonadota</taxon>
        <taxon>Betaproteobacteria</taxon>
        <taxon>Burkholderiales</taxon>
        <taxon>Burkholderiaceae</taxon>
        <taxon>Paraburkholderia</taxon>
    </lineage>
</organism>
<reference evidence="1 2" key="1">
    <citation type="submission" date="2021-11" db="EMBL/GenBank/DDBJ databases">
        <authorList>
            <person name="Oh E.-T."/>
            <person name="Kim S.-B."/>
        </authorList>
    </citation>
    <scope>NUCLEOTIDE SEQUENCE [LARGE SCALE GENOMIC DNA]</scope>
    <source>
        <strain evidence="1 2">MMS20-SJTN17</strain>
    </source>
</reference>
<dbReference type="RefSeq" id="WP_230560500.1">
    <property type="nucleotide sequence ID" value="NZ_JAJITC010000003.1"/>
</dbReference>
<comment type="caution">
    <text evidence="1">The sequence shown here is derived from an EMBL/GenBank/DDBJ whole genome shotgun (WGS) entry which is preliminary data.</text>
</comment>
<gene>
    <name evidence="1" type="ORF">LJ655_06820</name>
</gene>
<dbReference type="Proteomes" id="UP001430614">
    <property type="component" value="Unassembled WGS sequence"/>
</dbReference>
<evidence type="ECO:0000313" key="1">
    <source>
        <dbReference type="EMBL" id="MCC8401610.1"/>
    </source>
</evidence>
<accession>A0ABS8KA28</accession>
<evidence type="ECO:0000313" key="2">
    <source>
        <dbReference type="Proteomes" id="UP001430614"/>
    </source>
</evidence>
<proteinExistence type="predicted"/>
<keyword evidence="2" id="KW-1185">Reference proteome</keyword>
<protein>
    <submittedName>
        <fullName evidence="1">Uncharacterized protein</fullName>
    </submittedName>
</protein>
<sequence length="71" mass="7549">MDRTDCTVAAANVSAALKDAFDAGATTSCCNAACMIGSRSERKQRQHRMHTTLGQMKRFEDDLAAADGGIV</sequence>